<dbReference type="InterPro" id="IPR029063">
    <property type="entry name" value="SAM-dependent_MTases_sf"/>
</dbReference>
<dbReference type="Gene3D" id="3.40.50.150">
    <property type="entry name" value="Vaccinia Virus protein VP39"/>
    <property type="match status" value="2"/>
</dbReference>
<accession>A0AAU2AAK8</accession>
<dbReference type="REBASE" id="793353">
    <property type="entry name" value="Ssp93ORF35470P"/>
</dbReference>
<proteinExistence type="predicted"/>
<dbReference type="InterPro" id="IPR050953">
    <property type="entry name" value="N4_N6_ade-DNA_methylase"/>
</dbReference>
<dbReference type="EC" id="2.1.1.72" evidence="1"/>
<evidence type="ECO:0000256" key="1">
    <source>
        <dbReference type="ARBA" id="ARBA00011900"/>
    </source>
</evidence>
<dbReference type="PANTHER" id="PTHR33841">
    <property type="entry name" value="DNA METHYLTRANSFERASE YEEA-RELATED"/>
    <property type="match status" value="1"/>
</dbReference>
<comment type="catalytic activity">
    <reaction evidence="5">
        <text>a 2'-deoxyadenosine in DNA + S-adenosyl-L-methionine = an N(6)-methyl-2'-deoxyadenosine in DNA + S-adenosyl-L-homocysteine + H(+)</text>
        <dbReference type="Rhea" id="RHEA:15197"/>
        <dbReference type="Rhea" id="RHEA-COMP:12418"/>
        <dbReference type="Rhea" id="RHEA-COMP:12419"/>
        <dbReference type="ChEBI" id="CHEBI:15378"/>
        <dbReference type="ChEBI" id="CHEBI:57856"/>
        <dbReference type="ChEBI" id="CHEBI:59789"/>
        <dbReference type="ChEBI" id="CHEBI:90615"/>
        <dbReference type="ChEBI" id="CHEBI:90616"/>
        <dbReference type="EC" id="2.1.1.72"/>
    </reaction>
</comment>
<dbReference type="InterPro" id="IPR011639">
    <property type="entry name" value="MethylTrfase_TaqI-like_dom"/>
</dbReference>
<evidence type="ECO:0000256" key="3">
    <source>
        <dbReference type="ARBA" id="ARBA00022679"/>
    </source>
</evidence>
<evidence type="ECO:0000256" key="5">
    <source>
        <dbReference type="ARBA" id="ARBA00047942"/>
    </source>
</evidence>
<dbReference type="GO" id="GO:0009007">
    <property type="term" value="F:site-specific DNA-methyltransferase (adenine-specific) activity"/>
    <property type="evidence" value="ECO:0007669"/>
    <property type="project" value="UniProtKB-EC"/>
</dbReference>
<sequence length="1724" mass="192160">MTYDSLVNRGDYFSAHYLAEVLPKDLKSGLLQAWKEREEAAKPPSEGSAASEADVLATAVPGGDELPVTPRAGLRALRRDYFRARSFFALPEDEDGIPAVRDTDDDTLTYHAPQWRERVQGLNAEVLRALGYDAKPRTLTVERAGQTYEIPVAHAEKGLVAVDCGWAAEPDAALDPKGRGRLLEPVPLDGPTPVETGSKLASFLFACEEVDGDRPPRYVLLLGGGVIVLADRAVWGEGRYLGVSLDTALQRNDTKASGELDTVAALFGADSLRTPEEGGENPLAELVGKSAKHAVGVSSDLRDGLRKSVELIANEVLDRLHDQGLRAEDIGELPELGRRLTRESLRYLYRILFLLYAEARPELGILPADYPEYQQGYGLGRLAELIADREPISDTARNGFYLYESLDLLFGKVQDGYRPRRTHGVEAPPADLDAKTSEDVGLRFEPLHSKLFERDAIRLIGADSLLDPRHDSDEALARGESVRHLDTRLRNATLHQVLHSLMITQGKRGERGGFISYAQLGINQLGAVYEGLMSYSGFIAGEELYEVAKGGDPKDGSWLVPKSKIDEYPESVFVRRRDRHTGEDVRVRYSPGSFVYRLSGRDRQTSASYYTPESLTKVTVQLALQQLLTEETEAKELLNWRICEPALGSGAFLNEAINQVSAEYLRRRQHELGRSIDTEQYAVELQKAKAYIALHNSYGVDLNETAVELAEVSLWLNTMHPGMEAPWFGLHLRRGNSLIGGRREVYGADRLKKGGWLGTTPERFALADAVGGAALPDGAVHHFLLPAKEWGAVAAEKEARALAPEAAKALGAWRKAITKSPTARQTARLQGLARRAEYLWGLVVRRLELSERDISRHIRVWGAEGDWLRRPEVVVQRDEVLADLQAEDTPYWRLKTLMDTWCALWFWPVQGAALLDGTDERYARAVALAERAAEFEVAGEAGAAGAEDSGVLMAWDVDALPGFEAEPKQMTLTRDSVSRRRTGRREERLKGQRREVIPLAGLDDWLDFAEALLGTQDVPSESLVSTFETLDDLSVYEDELPEWMGMERFQWLENRFLWAATAKDVARAQGFFHWELEFAQVFARGGFDLQVGNPPWVRPRWQEDLVLAELEPWFVLAEKPSAAEWRLRKEEVLAVRPDGQDFLLNELARHSGAVATLGSPASYQILVGTQGDLYRAFMARVWQHAASRGSSGLIHPDTHFGGVREGAIRAAAYRHLRVHAHFVNSSNWAFEDLHRSWEFGMHIYGAPQEPDFLHVSELRGAEVLPNSLTHDGQGTAPAIKHDGSWDIRPHRDRVVHVDTALLTSWQALTGSTGGATETPLLYPVLVGEQGAIEALAAHPSTLADYRPMITRGYDETGAKKDGVIRWGNTGVSELTDVILQGPHFSSALPFSKAPRIPCRNNRDWDFHSPTDLPEAFVPVTNYVRATDEETYLSGQDSWSGKPFTTYFRLVWRVMIPFANSRSLHAALIPPGPAHVHIVHSAALENNRLTTLNAGFWAALPLDYLLRITGRPHLQVSEARKMPAPDPEHPLAPALLLRTLRLNALTTHYAPLWTELFDPRWAGYEDWANPDWPHLKPLAAGLKPTWEYSTPLRTEHERRAALVELDALVAVWLGITADQLAAIFKSRYPQLYDYESATYFDINGRKIAGDFNTYGHGQTKQDYLDLLAHLEDPERTPPPEGYQAPFYKADREAEMRAAHAHFQARLDAEIAAGRWTPPVREAVQA</sequence>
<organism evidence="7">
    <name type="scientific">Streptomyces sp. NBC_00093</name>
    <dbReference type="NCBI Taxonomy" id="2975649"/>
    <lineage>
        <taxon>Bacteria</taxon>
        <taxon>Bacillati</taxon>
        <taxon>Actinomycetota</taxon>
        <taxon>Actinomycetes</taxon>
        <taxon>Kitasatosporales</taxon>
        <taxon>Streptomycetaceae</taxon>
        <taxon>Streptomyces</taxon>
    </lineage>
</organism>
<evidence type="ECO:0000259" key="6">
    <source>
        <dbReference type="Pfam" id="PF07669"/>
    </source>
</evidence>
<dbReference type="Pfam" id="PF07669">
    <property type="entry name" value="Eco57I"/>
    <property type="match status" value="1"/>
</dbReference>
<dbReference type="GO" id="GO:0032259">
    <property type="term" value="P:methylation"/>
    <property type="evidence" value="ECO:0007669"/>
    <property type="project" value="UniProtKB-KW"/>
</dbReference>
<evidence type="ECO:0000256" key="2">
    <source>
        <dbReference type="ARBA" id="ARBA00022603"/>
    </source>
</evidence>
<evidence type="ECO:0000256" key="4">
    <source>
        <dbReference type="ARBA" id="ARBA00022691"/>
    </source>
</evidence>
<feature type="domain" description="Type II methyltransferase M.TaqI-like" evidence="6">
    <location>
        <begin position="1062"/>
        <end position="1100"/>
    </location>
</feature>
<protein>
    <recommendedName>
        <fullName evidence="1">site-specific DNA-methyltransferase (adenine-specific)</fullName>
        <ecNumber evidence="1">2.1.1.72</ecNumber>
    </recommendedName>
</protein>
<keyword evidence="4" id="KW-0949">S-adenosyl-L-methionine</keyword>
<name>A0AAU2AAK8_9ACTN</name>
<keyword evidence="3" id="KW-0808">Transferase</keyword>
<dbReference type="GO" id="GO:0006304">
    <property type="term" value="P:DNA modification"/>
    <property type="evidence" value="ECO:0007669"/>
    <property type="project" value="InterPro"/>
</dbReference>
<gene>
    <name evidence="7" type="ORF">OHA22_35470</name>
</gene>
<evidence type="ECO:0000313" key="7">
    <source>
        <dbReference type="EMBL" id="WTT20455.1"/>
    </source>
</evidence>
<dbReference type="EMBL" id="CP108222">
    <property type="protein sequence ID" value="WTT20455.1"/>
    <property type="molecule type" value="Genomic_DNA"/>
</dbReference>
<dbReference type="SUPFAM" id="SSF53335">
    <property type="entry name" value="S-adenosyl-L-methionine-dependent methyltransferases"/>
    <property type="match status" value="1"/>
</dbReference>
<keyword evidence="2 7" id="KW-0489">Methyltransferase</keyword>
<reference evidence="7" key="1">
    <citation type="submission" date="2022-10" db="EMBL/GenBank/DDBJ databases">
        <title>The complete genomes of actinobacterial strains from the NBC collection.</title>
        <authorList>
            <person name="Joergensen T.S."/>
            <person name="Alvarez Arevalo M."/>
            <person name="Sterndorff E.B."/>
            <person name="Faurdal D."/>
            <person name="Vuksanovic O."/>
            <person name="Mourched A.-S."/>
            <person name="Charusanti P."/>
            <person name="Shaw S."/>
            <person name="Blin K."/>
            <person name="Weber T."/>
        </authorList>
    </citation>
    <scope>NUCLEOTIDE SEQUENCE</scope>
    <source>
        <strain evidence="7">NBC_00093</strain>
    </source>
</reference>
<dbReference type="PANTHER" id="PTHR33841:SF1">
    <property type="entry name" value="DNA METHYLTRANSFERASE A"/>
    <property type="match status" value="1"/>
</dbReference>